<dbReference type="AlphaFoldDB" id="A0A8J8MQ34"/>
<dbReference type="PROSITE" id="PS50930">
    <property type="entry name" value="HTH_LYTTR"/>
    <property type="match status" value="1"/>
</dbReference>
<dbReference type="InterPro" id="IPR007492">
    <property type="entry name" value="LytTR_DNA-bd_dom"/>
</dbReference>
<gene>
    <name evidence="2" type="ORF">HZI73_25970</name>
</gene>
<proteinExistence type="predicted"/>
<dbReference type="KEGG" id="vpy:HZI73_25970"/>
<dbReference type="SMART" id="SM00850">
    <property type="entry name" value="LytTR"/>
    <property type="match status" value="1"/>
</dbReference>
<feature type="domain" description="HTH LytTR-type" evidence="1">
    <location>
        <begin position="76"/>
        <end position="182"/>
    </location>
</feature>
<reference evidence="2" key="1">
    <citation type="submission" date="2020-07" db="EMBL/GenBank/DDBJ databases">
        <title>Vallitalea pronyensis genome.</title>
        <authorList>
            <person name="Postec A."/>
        </authorList>
    </citation>
    <scope>NUCLEOTIDE SEQUENCE</scope>
    <source>
        <strain evidence="2">FatNI3</strain>
    </source>
</reference>
<dbReference type="Gene3D" id="2.20.25.10">
    <property type="match status" value="1"/>
</dbReference>
<protein>
    <submittedName>
        <fullName evidence="2">LytTR family transcriptional regulator</fullName>
    </submittedName>
</protein>
<dbReference type="InterPro" id="IPR046947">
    <property type="entry name" value="LytR-like"/>
</dbReference>
<dbReference type="Proteomes" id="UP000683246">
    <property type="component" value="Chromosome"/>
</dbReference>
<keyword evidence="3" id="KW-1185">Reference proteome</keyword>
<evidence type="ECO:0000259" key="1">
    <source>
        <dbReference type="PROSITE" id="PS50930"/>
    </source>
</evidence>
<accession>A0A8J8MQ34</accession>
<evidence type="ECO:0000313" key="2">
    <source>
        <dbReference type="EMBL" id="QUI25875.1"/>
    </source>
</evidence>
<dbReference type="Pfam" id="PF04397">
    <property type="entry name" value="LytTR"/>
    <property type="match status" value="1"/>
</dbReference>
<dbReference type="PANTHER" id="PTHR37299">
    <property type="entry name" value="TRANSCRIPTIONAL REGULATOR-RELATED"/>
    <property type="match status" value="1"/>
</dbReference>
<dbReference type="PANTHER" id="PTHR37299:SF1">
    <property type="entry name" value="STAGE 0 SPORULATION PROTEIN A HOMOLOG"/>
    <property type="match status" value="1"/>
</dbReference>
<dbReference type="GO" id="GO:0000156">
    <property type="term" value="F:phosphorelay response regulator activity"/>
    <property type="evidence" value="ECO:0007669"/>
    <property type="project" value="InterPro"/>
</dbReference>
<organism evidence="2 3">
    <name type="scientific">Vallitalea pronyensis</name>
    <dbReference type="NCBI Taxonomy" id="1348613"/>
    <lineage>
        <taxon>Bacteria</taxon>
        <taxon>Bacillati</taxon>
        <taxon>Bacillota</taxon>
        <taxon>Clostridia</taxon>
        <taxon>Lachnospirales</taxon>
        <taxon>Vallitaleaceae</taxon>
        <taxon>Vallitalea</taxon>
    </lineage>
</organism>
<dbReference type="GO" id="GO:0003677">
    <property type="term" value="F:DNA binding"/>
    <property type="evidence" value="ECO:0007669"/>
    <property type="project" value="InterPro"/>
</dbReference>
<name>A0A8J8MQ34_9FIRM</name>
<dbReference type="Gene3D" id="2.40.50.40">
    <property type="match status" value="1"/>
</dbReference>
<sequence>MTVSLHCSEKIRNIVEELLHNRHIHIREESDVWLIERGLTLEKGKIGIVFDMESLHVLIDYLDAIVDKKEIVKDRITGKNSKGELKLLAYDDIYYFEAVNNDVTCKMKDTTYAIKEKLYQLEERLDNTSFIRVNKSYIVNIVKIDRIIPWFNSKLLLTFEGLDEEVDVTRTYLQQFKEMLDF</sequence>
<evidence type="ECO:0000313" key="3">
    <source>
        <dbReference type="Proteomes" id="UP000683246"/>
    </source>
</evidence>
<dbReference type="EMBL" id="CP058649">
    <property type="protein sequence ID" value="QUI25875.1"/>
    <property type="molecule type" value="Genomic_DNA"/>
</dbReference>